<dbReference type="GO" id="GO:1990228">
    <property type="term" value="C:sulfurtransferase complex"/>
    <property type="evidence" value="ECO:0007669"/>
    <property type="project" value="TreeGrafter"/>
</dbReference>
<protein>
    <submittedName>
        <fullName evidence="1">Sulfur relay protein TusB/DsrH</fullName>
    </submittedName>
</protein>
<dbReference type="AlphaFoldDB" id="A0A286P4G4"/>
<organism evidence="1 2">
    <name type="scientific">Methylocaldum marinum</name>
    <dbReference type="NCBI Taxonomy" id="1432792"/>
    <lineage>
        <taxon>Bacteria</taxon>
        <taxon>Pseudomonadati</taxon>
        <taxon>Pseudomonadota</taxon>
        <taxon>Gammaproteobacteria</taxon>
        <taxon>Methylococcales</taxon>
        <taxon>Methylococcaceae</taxon>
        <taxon>Methylocaldum</taxon>
    </lineage>
</organism>
<evidence type="ECO:0000313" key="2">
    <source>
        <dbReference type="Proteomes" id="UP000266313"/>
    </source>
</evidence>
<evidence type="ECO:0000313" key="1">
    <source>
        <dbReference type="EMBL" id="BBA37544.1"/>
    </source>
</evidence>
<dbReference type="Gene3D" id="3.40.1260.10">
    <property type="entry name" value="DsrEFH-like"/>
    <property type="match status" value="1"/>
</dbReference>
<dbReference type="GO" id="GO:0002143">
    <property type="term" value="P:tRNA wobble position uridine thiolation"/>
    <property type="evidence" value="ECO:0007669"/>
    <property type="project" value="InterPro"/>
</dbReference>
<dbReference type="PANTHER" id="PTHR37526">
    <property type="entry name" value="PROTEIN TUSB"/>
    <property type="match status" value="1"/>
</dbReference>
<reference evidence="1 2" key="1">
    <citation type="submission" date="2016-12" db="EMBL/GenBank/DDBJ databases">
        <title>Genome sequencing of Methylocaldum marinum.</title>
        <authorList>
            <person name="Takeuchi M."/>
            <person name="Kamagata Y."/>
            <person name="Hiraoka S."/>
            <person name="Oshima K."/>
            <person name="Hattori M."/>
            <person name="Iwasaki W."/>
        </authorList>
    </citation>
    <scope>NUCLEOTIDE SEQUENCE [LARGE SCALE GENOMIC DNA]</scope>
    <source>
        <strain evidence="1 2">S8</strain>
    </source>
</reference>
<sequence length="104" mass="11182">MLMATLHLVNRSPLESRALEQCLARAGEGDAVLLIENGVYAAVKGADSEAVLKSVVGRVRFYALGPDLDARGVEASEVGETIRIVDYGGFVDLTADYRPIQSWS</sequence>
<name>A0A286P4G4_9GAMM</name>
<keyword evidence="2" id="KW-1185">Reference proteome</keyword>
<dbReference type="PANTHER" id="PTHR37526:SF1">
    <property type="entry name" value="PROTEIN TUSB"/>
    <property type="match status" value="1"/>
</dbReference>
<dbReference type="Proteomes" id="UP000266313">
    <property type="component" value="Chromosome"/>
</dbReference>
<gene>
    <name evidence="1" type="ORF">sS8_5627</name>
</gene>
<dbReference type="NCBIfam" id="TIGR03011">
    <property type="entry name" value="sulf_tusB_dsrH"/>
    <property type="match status" value="1"/>
</dbReference>
<dbReference type="InterPro" id="IPR007215">
    <property type="entry name" value="Sulphur_relay_TusB/DsrH"/>
</dbReference>
<dbReference type="Pfam" id="PF04077">
    <property type="entry name" value="DsrH"/>
    <property type="match status" value="1"/>
</dbReference>
<dbReference type="InterPro" id="IPR027396">
    <property type="entry name" value="DsrEFH-like"/>
</dbReference>
<proteinExistence type="predicted"/>
<dbReference type="EMBL" id="AP017928">
    <property type="protein sequence ID" value="BBA37544.1"/>
    <property type="molecule type" value="Genomic_DNA"/>
</dbReference>
<accession>A0A286P4G4</accession>
<dbReference type="SUPFAM" id="SSF75169">
    <property type="entry name" value="DsrEFH-like"/>
    <property type="match status" value="1"/>
</dbReference>
<dbReference type="KEGG" id="mmai:sS8_5627"/>